<evidence type="ECO:0000313" key="3">
    <source>
        <dbReference type="Proteomes" id="UP000257109"/>
    </source>
</evidence>
<dbReference type="AlphaFoldDB" id="A0A371GXF6"/>
<dbReference type="OrthoDB" id="1432452at2759"/>
<feature type="non-terminal residue" evidence="2">
    <location>
        <position position="1"/>
    </location>
</feature>
<name>A0A371GXF6_MUCPR</name>
<evidence type="ECO:0000313" key="2">
    <source>
        <dbReference type="EMBL" id="RDX95227.1"/>
    </source>
</evidence>
<dbReference type="Proteomes" id="UP000257109">
    <property type="component" value="Unassembled WGS sequence"/>
</dbReference>
<comment type="caution">
    <text evidence="2">The sequence shown here is derived from an EMBL/GenBank/DDBJ whole genome shotgun (WGS) entry which is preliminary data.</text>
</comment>
<dbReference type="EMBL" id="QJKJ01004182">
    <property type="protein sequence ID" value="RDX95227.1"/>
    <property type="molecule type" value="Genomic_DNA"/>
</dbReference>
<feature type="region of interest" description="Disordered" evidence="1">
    <location>
        <begin position="1"/>
        <end position="28"/>
    </location>
</feature>
<feature type="compositionally biased region" description="Basic and acidic residues" evidence="1">
    <location>
        <begin position="16"/>
        <end position="26"/>
    </location>
</feature>
<proteinExistence type="predicted"/>
<organism evidence="2 3">
    <name type="scientific">Mucuna pruriens</name>
    <name type="common">Velvet bean</name>
    <name type="synonym">Dolichos pruriens</name>
    <dbReference type="NCBI Taxonomy" id="157652"/>
    <lineage>
        <taxon>Eukaryota</taxon>
        <taxon>Viridiplantae</taxon>
        <taxon>Streptophyta</taxon>
        <taxon>Embryophyta</taxon>
        <taxon>Tracheophyta</taxon>
        <taxon>Spermatophyta</taxon>
        <taxon>Magnoliopsida</taxon>
        <taxon>eudicotyledons</taxon>
        <taxon>Gunneridae</taxon>
        <taxon>Pentapetalae</taxon>
        <taxon>rosids</taxon>
        <taxon>fabids</taxon>
        <taxon>Fabales</taxon>
        <taxon>Fabaceae</taxon>
        <taxon>Papilionoideae</taxon>
        <taxon>50 kb inversion clade</taxon>
        <taxon>NPAAA clade</taxon>
        <taxon>indigoferoid/millettioid clade</taxon>
        <taxon>Phaseoleae</taxon>
        <taxon>Mucuna</taxon>
    </lineage>
</organism>
<sequence>MKIRGKKKKSSTSKAFKVEESSRNTLDEDCSDEDELSFISRKIQYMWKHKRGSRWKNKFRKHTKEMKDKT</sequence>
<reference evidence="2" key="1">
    <citation type="submission" date="2018-05" db="EMBL/GenBank/DDBJ databases">
        <title>Draft genome of Mucuna pruriens seed.</title>
        <authorList>
            <person name="Nnadi N.E."/>
            <person name="Vos R."/>
            <person name="Hasami M.H."/>
            <person name="Devisetty U.K."/>
            <person name="Aguiy J.C."/>
        </authorList>
    </citation>
    <scope>NUCLEOTIDE SEQUENCE [LARGE SCALE GENOMIC DNA]</scope>
    <source>
        <strain evidence="2">JCA_2017</strain>
    </source>
</reference>
<accession>A0A371GXF6</accession>
<gene>
    <name evidence="2" type="ORF">CR513_22294</name>
</gene>
<protein>
    <submittedName>
        <fullName evidence="2">Uncharacterized protein</fullName>
    </submittedName>
</protein>
<feature type="compositionally biased region" description="Basic residues" evidence="1">
    <location>
        <begin position="1"/>
        <end position="11"/>
    </location>
</feature>
<keyword evidence="3" id="KW-1185">Reference proteome</keyword>
<evidence type="ECO:0000256" key="1">
    <source>
        <dbReference type="SAM" id="MobiDB-lite"/>
    </source>
</evidence>